<keyword evidence="5 8" id="KW-0812">Transmembrane</keyword>
<evidence type="ECO:0000313" key="10">
    <source>
        <dbReference type="EMBL" id="MDQ0344549.1"/>
    </source>
</evidence>
<accession>A0ABU0D7Z7</accession>
<proteinExistence type="predicted"/>
<evidence type="ECO:0000256" key="5">
    <source>
        <dbReference type="ARBA" id="ARBA00022692"/>
    </source>
</evidence>
<dbReference type="InterPro" id="IPR024989">
    <property type="entry name" value="MFS_assoc_dom"/>
</dbReference>
<feature type="transmembrane region" description="Helical" evidence="8">
    <location>
        <begin position="277"/>
        <end position="299"/>
    </location>
</feature>
<dbReference type="InterPro" id="IPR026032">
    <property type="entry name" value="HcaT-like"/>
</dbReference>
<feature type="transmembrane region" description="Helical" evidence="8">
    <location>
        <begin position="369"/>
        <end position="389"/>
    </location>
</feature>
<keyword evidence="7 8" id="KW-0472">Membrane</keyword>
<dbReference type="Pfam" id="PF12832">
    <property type="entry name" value="MFS_1_like"/>
    <property type="match status" value="1"/>
</dbReference>
<protein>
    <submittedName>
        <fullName evidence="10">Oligosaccharide:H+ symporter</fullName>
    </submittedName>
</protein>
<feature type="transmembrane region" description="Helical" evidence="8">
    <location>
        <begin position="171"/>
        <end position="191"/>
    </location>
</feature>
<evidence type="ECO:0000256" key="4">
    <source>
        <dbReference type="ARBA" id="ARBA00022519"/>
    </source>
</evidence>
<keyword evidence="3" id="KW-1003">Cell membrane</keyword>
<name>A0ABU0D7Z7_9BACI</name>
<dbReference type="PANTHER" id="PTHR23522">
    <property type="entry name" value="BLL5896 PROTEIN"/>
    <property type="match status" value="1"/>
</dbReference>
<dbReference type="RefSeq" id="WP_244682912.1">
    <property type="nucleotide sequence ID" value="NZ_JALIRM010000013.1"/>
</dbReference>
<feature type="transmembrane region" description="Helical" evidence="8">
    <location>
        <begin position="110"/>
        <end position="134"/>
    </location>
</feature>
<feature type="transmembrane region" description="Helical" evidence="8">
    <location>
        <begin position="26"/>
        <end position="46"/>
    </location>
</feature>
<comment type="caution">
    <text evidence="10">The sequence shown here is derived from an EMBL/GenBank/DDBJ whole genome shotgun (WGS) entry which is preliminary data.</text>
</comment>
<feature type="transmembrane region" description="Helical" evidence="8">
    <location>
        <begin position="146"/>
        <end position="165"/>
    </location>
</feature>
<dbReference type="InterPro" id="IPR020846">
    <property type="entry name" value="MFS_dom"/>
</dbReference>
<keyword evidence="2" id="KW-0813">Transport</keyword>
<evidence type="ECO:0000256" key="7">
    <source>
        <dbReference type="ARBA" id="ARBA00023136"/>
    </source>
</evidence>
<keyword evidence="4" id="KW-0997">Cell inner membrane</keyword>
<dbReference type="EMBL" id="JAUSUO010000010">
    <property type="protein sequence ID" value="MDQ0344549.1"/>
    <property type="molecule type" value="Genomic_DNA"/>
</dbReference>
<evidence type="ECO:0000256" key="3">
    <source>
        <dbReference type="ARBA" id="ARBA00022475"/>
    </source>
</evidence>
<feature type="transmembrane region" description="Helical" evidence="8">
    <location>
        <begin position="85"/>
        <end position="104"/>
    </location>
</feature>
<dbReference type="Proteomes" id="UP001232343">
    <property type="component" value="Unassembled WGS sequence"/>
</dbReference>
<dbReference type="Gene3D" id="1.20.1250.20">
    <property type="entry name" value="MFS general substrate transporter like domains"/>
    <property type="match status" value="2"/>
</dbReference>
<feature type="transmembrane region" description="Helical" evidence="8">
    <location>
        <begin position="52"/>
        <end position="73"/>
    </location>
</feature>
<evidence type="ECO:0000259" key="9">
    <source>
        <dbReference type="PROSITE" id="PS50850"/>
    </source>
</evidence>
<dbReference type="PROSITE" id="PS50850">
    <property type="entry name" value="MFS"/>
    <property type="match status" value="1"/>
</dbReference>
<evidence type="ECO:0000313" key="11">
    <source>
        <dbReference type="Proteomes" id="UP001232343"/>
    </source>
</evidence>
<feature type="transmembrane region" description="Helical" evidence="8">
    <location>
        <begin position="251"/>
        <end position="270"/>
    </location>
</feature>
<keyword evidence="6 8" id="KW-1133">Transmembrane helix</keyword>
<feature type="transmembrane region" description="Helical" evidence="8">
    <location>
        <begin position="311"/>
        <end position="332"/>
    </location>
</feature>
<dbReference type="InterPro" id="IPR036259">
    <property type="entry name" value="MFS_trans_sf"/>
</dbReference>
<evidence type="ECO:0000256" key="8">
    <source>
        <dbReference type="SAM" id="Phobius"/>
    </source>
</evidence>
<feature type="domain" description="Major facilitator superfamily (MFS) profile" evidence="9">
    <location>
        <begin position="19"/>
        <end position="394"/>
    </location>
</feature>
<keyword evidence="11" id="KW-1185">Reference proteome</keyword>
<evidence type="ECO:0000256" key="2">
    <source>
        <dbReference type="ARBA" id="ARBA00022448"/>
    </source>
</evidence>
<reference evidence="10 11" key="1">
    <citation type="submission" date="2023-07" db="EMBL/GenBank/DDBJ databases">
        <title>Genomic Encyclopedia of Type Strains, Phase IV (KMG-IV): sequencing the most valuable type-strain genomes for metagenomic binning, comparative biology and taxonomic classification.</title>
        <authorList>
            <person name="Goeker M."/>
        </authorList>
    </citation>
    <scope>NUCLEOTIDE SEQUENCE [LARGE SCALE GENOMIC DNA]</scope>
    <source>
        <strain evidence="10 11">DSM 27848</strain>
    </source>
</reference>
<feature type="transmembrane region" description="Helical" evidence="8">
    <location>
        <begin position="344"/>
        <end position="363"/>
    </location>
</feature>
<evidence type="ECO:0000256" key="6">
    <source>
        <dbReference type="ARBA" id="ARBA00022989"/>
    </source>
</evidence>
<feature type="transmembrane region" description="Helical" evidence="8">
    <location>
        <begin position="211"/>
        <end position="231"/>
    </location>
</feature>
<dbReference type="PIRSF" id="PIRSF004925">
    <property type="entry name" value="HcaT"/>
    <property type="match status" value="1"/>
</dbReference>
<dbReference type="SUPFAM" id="SSF103473">
    <property type="entry name" value="MFS general substrate transporter"/>
    <property type="match status" value="1"/>
</dbReference>
<sequence>MKFVYVNGYGCYRNGWCSMKLKISMFYLFLYLAMGSFMPFMSLFLSERGFDGASIGVILGAGSLTGIIAQPVFGLINDAAKDYRTLLKVSTFLSAIVAFGYIFSESFIPMIITAVVFSFINTPAGTIVDAIAVEKGPSFGFTYGQVRLWGALGFAFVTVIAGYVYNSIGYHYSFIAYALFAVIMFLLMFSFPKLERPKKAEVLGKEGIGALFRNGYFILFLVITMLISGTVTMNFSYLSLYFQKLNYPVNLVGWNFTIAAVVEIPLFWLSAKLIRRIGLFPMLILGTIAYAIKYIIMGFAPPVGVVLSLQALDGIAFAFYFSSVIEIVNLMAPRDAKATAQTMFAAAGGLAGIAGNVIGGIVVDYQGPQFLFWMMGCIICIGTLFFIFFPKKGSYRLPASNSDNVVGA</sequence>
<gene>
    <name evidence="10" type="ORF">J2S14_003393</name>
</gene>
<evidence type="ECO:0000256" key="1">
    <source>
        <dbReference type="ARBA" id="ARBA00004429"/>
    </source>
</evidence>
<comment type="subcellular location">
    <subcellularLocation>
        <location evidence="1">Cell inner membrane</location>
        <topology evidence="1">Multi-pass membrane protein</topology>
    </subcellularLocation>
</comment>
<dbReference type="PANTHER" id="PTHR23522:SF10">
    <property type="entry name" value="3-PHENYLPROPIONIC ACID TRANSPORTER-RELATED"/>
    <property type="match status" value="1"/>
</dbReference>
<organism evidence="10 11">
    <name type="scientific">Lederbergia wuyishanensis</name>
    <dbReference type="NCBI Taxonomy" id="1347903"/>
    <lineage>
        <taxon>Bacteria</taxon>
        <taxon>Bacillati</taxon>
        <taxon>Bacillota</taxon>
        <taxon>Bacilli</taxon>
        <taxon>Bacillales</taxon>
        <taxon>Bacillaceae</taxon>
        <taxon>Lederbergia</taxon>
    </lineage>
</organism>